<accession>A0A5B7KJG4</accession>
<evidence type="ECO:0000256" key="1">
    <source>
        <dbReference type="SAM" id="MobiDB-lite"/>
    </source>
</evidence>
<organism evidence="2 3">
    <name type="scientific">Portunus trituberculatus</name>
    <name type="common">Swimming crab</name>
    <name type="synonym">Neptunus trituberculatus</name>
    <dbReference type="NCBI Taxonomy" id="210409"/>
    <lineage>
        <taxon>Eukaryota</taxon>
        <taxon>Metazoa</taxon>
        <taxon>Ecdysozoa</taxon>
        <taxon>Arthropoda</taxon>
        <taxon>Crustacea</taxon>
        <taxon>Multicrustacea</taxon>
        <taxon>Malacostraca</taxon>
        <taxon>Eumalacostraca</taxon>
        <taxon>Eucarida</taxon>
        <taxon>Decapoda</taxon>
        <taxon>Pleocyemata</taxon>
        <taxon>Brachyura</taxon>
        <taxon>Eubrachyura</taxon>
        <taxon>Portunoidea</taxon>
        <taxon>Portunidae</taxon>
        <taxon>Portuninae</taxon>
        <taxon>Portunus</taxon>
    </lineage>
</organism>
<proteinExistence type="predicted"/>
<dbReference type="AlphaFoldDB" id="A0A5B7KJG4"/>
<keyword evidence="3" id="KW-1185">Reference proteome</keyword>
<name>A0A5B7KJG4_PORTR</name>
<reference evidence="2 3" key="1">
    <citation type="submission" date="2019-05" db="EMBL/GenBank/DDBJ databases">
        <title>Another draft genome of Portunus trituberculatus and its Hox gene families provides insights of decapod evolution.</title>
        <authorList>
            <person name="Jeong J.-H."/>
            <person name="Song I."/>
            <person name="Kim S."/>
            <person name="Choi T."/>
            <person name="Kim D."/>
            <person name="Ryu S."/>
            <person name="Kim W."/>
        </authorList>
    </citation>
    <scope>NUCLEOTIDE SEQUENCE [LARGE SCALE GENOMIC DNA]</scope>
    <source>
        <tissue evidence="2">Muscle</tissue>
    </source>
</reference>
<feature type="compositionally biased region" description="Basic and acidic residues" evidence="1">
    <location>
        <begin position="9"/>
        <end position="23"/>
    </location>
</feature>
<sequence length="65" mass="6887">MFEKKKKNEARSIFRDGSSHPDAADNGITGTAGEEGGGEAATHFSGIKIHPTSACFVCSVDEMQE</sequence>
<protein>
    <submittedName>
        <fullName evidence="2">Uncharacterized protein</fullName>
    </submittedName>
</protein>
<dbReference type="Proteomes" id="UP000324222">
    <property type="component" value="Unassembled WGS sequence"/>
</dbReference>
<evidence type="ECO:0000313" key="2">
    <source>
        <dbReference type="EMBL" id="MPD05448.1"/>
    </source>
</evidence>
<evidence type="ECO:0000313" key="3">
    <source>
        <dbReference type="Proteomes" id="UP000324222"/>
    </source>
</evidence>
<dbReference type="EMBL" id="VSRR010146042">
    <property type="protein sequence ID" value="MPD05448.1"/>
    <property type="molecule type" value="Genomic_DNA"/>
</dbReference>
<feature type="region of interest" description="Disordered" evidence="1">
    <location>
        <begin position="1"/>
        <end position="45"/>
    </location>
</feature>
<gene>
    <name evidence="2" type="ORF">E2C01_101193</name>
</gene>
<comment type="caution">
    <text evidence="2">The sequence shown here is derived from an EMBL/GenBank/DDBJ whole genome shotgun (WGS) entry which is preliminary data.</text>
</comment>